<evidence type="ECO:0000259" key="5">
    <source>
        <dbReference type="PROSITE" id="PS51846"/>
    </source>
</evidence>
<evidence type="ECO:0000313" key="7">
    <source>
        <dbReference type="Proteomes" id="UP001358586"/>
    </source>
</evidence>
<feature type="transmembrane region" description="Helical" evidence="4">
    <location>
        <begin position="41"/>
        <end position="59"/>
    </location>
</feature>
<dbReference type="EMBL" id="JARKNE010000008">
    <property type="protein sequence ID" value="KAK5813212.1"/>
    <property type="molecule type" value="Genomic_DNA"/>
</dbReference>
<feature type="domain" description="CNNM transmembrane" evidence="5">
    <location>
        <begin position="93"/>
        <end position="147"/>
    </location>
</feature>
<keyword evidence="1" id="KW-0677">Repeat</keyword>
<sequence length="147" mass="16431">MLFSIQWSPHRMTIQGMGGFGHVGSLREENEDVGNDQKMVLVKRGILVAMVCGVLVFRCKRVFAVDGVANTGYGVIGQCILLLTNAWPKASMILKVFKEQGLVLTALLCLSAFFSMAETAITTLWPWKDRDCCKLKRIFLVDLRYLA</sequence>
<evidence type="ECO:0000256" key="3">
    <source>
        <dbReference type="PROSITE-ProRule" id="PRU01193"/>
    </source>
</evidence>
<feature type="transmembrane region" description="Helical" evidence="4">
    <location>
        <begin position="71"/>
        <end position="90"/>
    </location>
</feature>
<keyword evidence="7" id="KW-1185">Reference proteome</keyword>
<dbReference type="Proteomes" id="UP001358586">
    <property type="component" value="Chromosome 8"/>
</dbReference>
<comment type="caution">
    <text evidence="6">The sequence shown here is derived from an EMBL/GenBank/DDBJ whole genome shotgun (WGS) entry which is preliminary data.</text>
</comment>
<keyword evidence="3 4" id="KW-1133">Transmembrane helix</keyword>
<keyword evidence="3 4" id="KW-0812">Transmembrane</keyword>
<evidence type="ECO:0000256" key="1">
    <source>
        <dbReference type="ARBA" id="ARBA00022737"/>
    </source>
</evidence>
<dbReference type="PANTHER" id="PTHR22777:SF17">
    <property type="entry name" value="UPF0053 PROTEIN SLL0260"/>
    <property type="match status" value="1"/>
</dbReference>
<evidence type="ECO:0000313" key="6">
    <source>
        <dbReference type="EMBL" id="KAK5813212.1"/>
    </source>
</evidence>
<evidence type="ECO:0000256" key="2">
    <source>
        <dbReference type="ARBA" id="ARBA00023122"/>
    </source>
</evidence>
<name>A0ABR0P3M3_GOSAR</name>
<feature type="transmembrane region" description="Helical" evidence="4">
    <location>
        <begin position="102"/>
        <end position="127"/>
    </location>
</feature>
<protein>
    <recommendedName>
        <fullName evidence="5">CNNM transmembrane domain-containing protein</fullName>
    </recommendedName>
</protein>
<keyword evidence="3 4" id="KW-0472">Membrane</keyword>
<gene>
    <name evidence="6" type="ORF">PVK06_028660</name>
</gene>
<reference evidence="6 7" key="1">
    <citation type="submission" date="2023-03" db="EMBL/GenBank/DDBJ databases">
        <title>WGS of Gossypium arboreum.</title>
        <authorList>
            <person name="Yu D."/>
        </authorList>
    </citation>
    <scope>NUCLEOTIDE SEQUENCE [LARGE SCALE GENOMIC DNA]</scope>
    <source>
        <tissue evidence="6">Leaf</tissue>
    </source>
</reference>
<dbReference type="PANTHER" id="PTHR22777">
    <property type="entry name" value="HEMOLYSIN-RELATED"/>
    <property type="match status" value="1"/>
</dbReference>
<organism evidence="6 7">
    <name type="scientific">Gossypium arboreum</name>
    <name type="common">Tree cotton</name>
    <name type="synonym">Gossypium nanking</name>
    <dbReference type="NCBI Taxonomy" id="29729"/>
    <lineage>
        <taxon>Eukaryota</taxon>
        <taxon>Viridiplantae</taxon>
        <taxon>Streptophyta</taxon>
        <taxon>Embryophyta</taxon>
        <taxon>Tracheophyta</taxon>
        <taxon>Spermatophyta</taxon>
        <taxon>Magnoliopsida</taxon>
        <taxon>eudicotyledons</taxon>
        <taxon>Gunneridae</taxon>
        <taxon>Pentapetalae</taxon>
        <taxon>rosids</taxon>
        <taxon>malvids</taxon>
        <taxon>Malvales</taxon>
        <taxon>Malvaceae</taxon>
        <taxon>Malvoideae</taxon>
        <taxon>Gossypium</taxon>
    </lineage>
</organism>
<dbReference type="PROSITE" id="PS51846">
    <property type="entry name" value="CNNM"/>
    <property type="match status" value="1"/>
</dbReference>
<evidence type="ECO:0000256" key="4">
    <source>
        <dbReference type="SAM" id="Phobius"/>
    </source>
</evidence>
<accession>A0ABR0P3M3</accession>
<dbReference type="InterPro" id="IPR002550">
    <property type="entry name" value="CNNM"/>
</dbReference>
<proteinExistence type="predicted"/>
<keyword evidence="2" id="KW-0129">CBS domain</keyword>